<comment type="caution">
    <text evidence="2">The sequence shown here is derived from an EMBL/GenBank/DDBJ whole genome shotgun (WGS) entry which is preliminary data.</text>
</comment>
<dbReference type="PANTHER" id="PTHR30348:SF4">
    <property type="entry name" value="DUF72 DOMAIN-CONTAINING PROTEIN"/>
    <property type="match status" value="1"/>
</dbReference>
<evidence type="ECO:0000313" key="2">
    <source>
        <dbReference type="EMBL" id="MBD0416971.1"/>
    </source>
</evidence>
<dbReference type="Gene3D" id="3.20.20.410">
    <property type="entry name" value="Protein of unknown function UPF0759"/>
    <property type="match status" value="1"/>
</dbReference>
<dbReference type="PANTHER" id="PTHR30348">
    <property type="entry name" value="UNCHARACTERIZED PROTEIN YECE"/>
    <property type="match status" value="1"/>
</dbReference>
<organism evidence="2 3">
    <name type="scientific">Oryzicola mucosus</name>
    <dbReference type="NCBI Taxonomy" id="2767425"/>
    <lineage>
        <taxon>Bacteria</taxon>
        <taxon>Pseudomonadati</taxon>
        <taxon>Pseudomonadota</taxon>
        <taxon>Alphaproteobacteria</taxon>
        <taxon>Hyphomicrobiales</taxon>
        <taxon>Phyllobacteriaceae</taxon>
        <taxon>Oryzicola</taxon>
    </lineage>
</organism>
<dbReference type="Proteomes" id="UP000643405">
    <property type="component" value="Unassembled WGS sequence"/>
</dbReference>
<dbReference type="AlphaFoldDB" id="A0A8J6PXC0"/>
<feature type="compositionally biased region" description="Basic and acidic residues" evidence="1">
    <location>
        <begin position="1"/>
        <end position="17"/>
    </location>
</feature>
<dbReference type="EMBL" id="JACVVX010000008">
    <property type="protein sequence ID" value="MBD0416971.1"/>
    <property type="molecule type" value="Genomic_DNA"/>
</dbReference>
<dbReference type="InterPro" id="IPR002763">
    <property type="entry name" value="DUF72"/>
</dbReference>
<feature type="region of interest" description="Disordered" evidence="1">
    <location>
        <begin position="1"/>
        <end position="32"/>
    </location>
</feature>
<dbReference type="RefSeq" id="WP_188166406.1">
    <property type="nucleotide sequence ID" value="NZ_JACVVX010000008.1"/>
</dbReference>
<keyword evidence="3" id="KW-1185">Reference proteome</keyword>
<dbReference type="SUPFAM" id="SSF117396">
    <property type="entry name" value="TM1631-like"/>
    <property type="match status" value="1"/>
</dbReference>
<proteinExistence type="predicted"/>
<accession>A0A8J6PXC0</accession>
<reference evidence="2" key="1">
    <citation type="submission" date="2020-09" db="EMBL/GenBank/DDBJ databases">
        <title>Genome seq and assembly of Tianweitania sp.</title>
        <authorList>
            <person name="Chhetri G."/>
        </authorList>
    </citation>
    <scope>NUCLEOTIDE SEQUENCE</scope>
    <source>
        <strain evidence="2">Rool2</strain>
    </source>
</reference>
<protein>
    <submittedName>
        <fullName evidence="2">DUF72 domain-containing protein</fullName>
    </submittedName>
</protein>
<gene>
    <name evidence="2" type="ORF">ICI42_20170</name>
</gene>
<sequence length="316" mass="36877">MTDETTERKPLGPEERRERRRLRREKQRADNYARAEKMHIARLAAPDSDPQHTSSRPEQSAYVGCSGWFYWKWRGKFYPEQMATGEWFRHYADQFDTVEINASFYSWPTVANVKSWLRQPGDRQFVYTIKVCELITHIKKFEDTETLVKDFGMIADILGERMGCFLFQLPPSYRFSEERLTAILSQLDPARRNVVEFRHASWWNDTVYAAFQKTGTIFCSCSGPRLPDVLVRTSDDIYLRLHGPERWYRHDYSENELAQWADKIRSSGAKRAWVYFNNDYEGFAPKNALTMRRLLADRTAGSLLPAAAPGTEALDA</sequence>
<evidence type="ECO:0000313" key="3">
    <source>
        <dbReference type="Proteomes" id="UP000643405"/>
    </source>
</evidence>
<evidence type="ECO:0000256" key="1">
    <source>
        <dbReference type="SAM" id="MobiDB-lite"/>
    </source>
</evidence>
<dbReference type="InterPro" id="IPR036520">
    <property type="entry name" value="UPF0759_sf"/>
</dbReference>
<dbReference type="Pfam" id="PF01904">
    <property type="entry name" value="DUF72"/>
    <property type="match status" value="1"/>
</dbReference>
<name>A0A8J6PXC0_9HYPH</name>